<keyword evidence="1" id="KW-1133">Transmembrane helix</keyword>
<evidence type="ECO:0008006" key="3">
    <source>
        <dbReference type="Google" id="ProtNLM"/>
    </source>
</evidence>
<evidence type="ECO:0000313" key="2">
    <source>
        <dbReference type="EMBL" id="KKN76414.1"/>
    </source>
</evidence>
<keyword evidence="1" id="KW-0812">Transmembrane</keyword>
<dbReference type="AlphaFoldDB" id="A0A0F9TB75"/>
<proteinExistence type="predicted"/>
<sequence length="168" mass="18977">MKSKLDIFNRRLITGIIIVLMITAVTSGVLLQPEYGNHNRQPLTAGVDNGRESLKVKPSPIYVHATIYHATVAQTDSTPFVTASGFKINRRHPEKHRICGVSPDLLKPKGPFEYGDTIRVKKCEMIYNGLWIIQDKMNKRHTNSIDFLVGKGMIWVSMDSVIIELFKV</sequence>
<accession>A0A0F9TB75</accession>
<dbReference type="EMBL" id="LAZR01000296">
    <property type="protein sequence ID" value="KKN76414.1"/>
    <property type="molecule type" value="Genomic_DNA"/>
</dbReference>
<gene>
    <name evidence="2" type="ORF">LCGC14_0371000</name>
</gene>
<protein>
    <recommendedName>
        <fullName evidence="3">3D domain-containing protein</fullName>
    </recommendedName>
</protein>
<reference evidence="2" key="1">
    <citation type="journal article" date="2015" name="Nature">
        <title>Complex archaea that bridge the gap between prokaryotes and eukaryotes.</title>
        <authorList>
            <person name="Spang A."/>
            <person name="Saw J.H."/>
            <person name="Jorgensen S.L."/>
            <person name="Zaremba-Niedzwiedzka K."/>
            <person name="Martijn J."/>
            <person name="Lind A.E."/>
            <person name="van Eijk R."/>
            <person name="Schleper C."/>
            <person name="Guy L."/>
            <person name="Ettema T.J."/>
        </authorList>
    </citation>
    <scope>NUCLEOTIDE SEQUENCE</scope>
</reference>
<dbReference type="CDD" id="cd22784">
    <property type="entry name" value="DPBB_MltA_YuiC-like"/>
    <property type="match status" value="1"/>
</dbReference>
<keyword evidence="1" id="KW-0472">Membrane</keyword>
<name>A0A0F9TB75_9ZZZZ</name>
<comment type="caution">
    <text evidence="2">The sequence shown here is derived from an EMBL/GenBank/DDBJ whole genome shotgun (WGS) entry which is preliminary data.</text>
</comment>
<organism evidence="2">
    <name type="scientific">marine sediment metagenome</name>
    <dbReference type="NCBI Taxonomy" id="412755"/>
    <lineage>
        <taxon>unclassified sequences</taxon>
        <taxon>metagenomes</taxon>
        <taxon>ecological metagenomes</taxon>
    </lineage>
</organism>
<evidence type="ECO:0000256" key="1">
    <source>
        <dbReference type="SAM" id="Phobius"/>
    </source>
</evidence>
<feature type="transmembrane region" description="Helical" evidence="1">
    <location>
        <begin position="12"/>
        <end position="31"/>
    </location>
</feature>